<dbReference type="AlphaFoldDB" id="A0A9W5TEE4"/>
<feature type="region of interest" description="Disordered" evidence="1">
    <location>
        <begin position="246"/>
        <end position="284"/>
    </location>
</feature>
<name>A0A9W5TEE4_BABOV</name>
<dbReference type="GO" id="GO:0005673">
    <property type="term" value="C:transcription factor TFIIE complex"/>
    <property type="evidence" value="ECO:0007669"/>
    <property type="project" value="TreeGrafter"/>
</dbReference>
<evidence type="ECO:0000256" key="1">
    <source>
        <dbReference type="SAM" id="MobiDB-lite"/>
    </source>
</evidence>
<dbReference type="InterPro" id="IPR039997">
    <property type="entry name" value="TFE"/>
</dbReference>
<sequence>MVFDSAHKGGIGSIMANTTRKAYDKETFAALVECCSRLFCCDEEIVITDLLLAVEKAITERDIEAEIGLPERKVNEHLARLERHGLVTKVTTGQASDILAKPIRQPKSAKDILPPQQTPSTTQSYWRLSKYFIIVVHYKLTKMEEMLQQRRRSLHDCDRFVCHTCNAIYDSLDVQKLEMDGFDAHFICYCGSKVELDDTATKDSIYSSQQQRCEEQVKTLKKCLAAAWGMELPLFPIYVKNKDKGDKAQEDTEGLSSAQSNVGGASSVVSNGSGTSDASSVNTPRPLVKSLLSDINKHTKGTLGKKSETGKIKFRMSGTFGQKQSTTETTAASKLLEQPKEAAVVEAPRDKGAQTDAVDTSPGEAEPGAEDITFYITKLGKAFPLTEAQNHQQHMSNQEFENFLELQDRYLNFL</sequence>
<accession>A0A9W5TEE4</accession>
<comment type="caution">
    <text evidence="2">The sequence shown here is derived from an EMBL/GenBank/DDBJ whole genome shotgun (WGS) entry which is preliminary data.</text>
</comment>
<keyword evidence="3" id="KW-1185">Reference proteome</keyword>
<organism evidence="2 3">
    <name type="scientific">Babesia ovis</name>
    <dbReference type="NCBI Taxonomy" id="5869"/>
    <lineage>
        <taxon>Eukaryota</taxon>
        <taxon>Sar</taxon>
        <taxon>Alveolata</taxon>
        <taxon>Apicomplexa</taxon>
        <taxon>Aconoidasida</taxon>
        <taxon>Piroplasmida</taxon>
        <taxon>Babesiidae</taxon>
        <taxon>Babesia</taxon>
    </lineage>
</organism>
<dbReference type="GO" id="GO:0006367">
    <property type="term" value="P:transcription initiation at RNA polymerase II promoter"/>
    <property type="evidence" value="ECO:0007669"/>
    <property type="project" value="TreeGrafter"/>
</dbReference>
<dbReference type="OrthoDB" id="361102at2759"/>
<dbReference type="Proteomes" id="UP001057455">
    <property type="component" value="Unassembled WGS sequence"/>
</dbReference>
<dbReference type="SUPFAM" id="SSF46785">
    <property type="entry name" value="Winged helix' DNA-binding domain"/>
    <property type="match status" value="1"/>
</dbReference>
<dbReference type="InterPro" id="IPR036390">
    <property type="entry name" value="WH_DNA-bd_sf"/>
</dbReference>
<gene>
    <name evidence="2" type="ORF">BaOVIS_030270</name>
</gene>
<reference evidence="2" key="1">
    <citation type="submission" date="2019-12" db="EMBL/GenBank/DDBJ databases">
        <title>Genome sequence of Babesia ovis.</title>
        <authorList>
            <person name="Yamagishi J."/>
            <person name="Sevinc F."/>
            <person name="Xuan X."/>
        </authorList>
    </citation>
    <scope>NUCLEOTIDE SEQUENCE</scope>
    <source>
        <strain evidence="2">Selcuk</strain>
    </source>
</reference>
<evidence type="ECO:0000313" key="3">
    <source>
        <dbReference type="Proteomes" id="UP001057455"/>
    </source>
</evidence>
<evidence type="ECO:0000313" key="2">
    <source>
        <dbReference type="EMBL" id="GFE55623.1"/>
    </source>
</evidence>
<feature type="region of interest" description="Disordered" evidence="1">
    <location>
        <begin position="346"/>
        <end position="368"/>
    </location>
</feature>
<proteinExistence type="predicted"/>
<dbReference type="EMBL" id="BLIY01000023">
    <property type="protein sequence ID" value="GFE55623.1"/>
    <property type="molecule type" value="Genomic_DNA"/>
</dbReference>
<dbReference type="PANTHER" id="PTHR13097:SF7">
    <property type="entry name" value="GENERAL TRANSCRIPTION FACTOR IIE SUBUNIT 1"/>
    <property type="match status" value="1"/>
</dbReference>
<protein>
    <submittedName>
        <fullName evidence="2">General transcription factor IIE polypeptide 1</fullName>
    </submittedName>
</protein>
<feature type="compositionally biased region" description="Low complexity" evidence="1">
    <location>
        <begin position="256"/>
        <end position="276"/>
    </location>
</feature>
<dbReference type="PANTHER" id="PTHR13097">
    <property type="entry name" value="TRANSCRIPTION INITIATION FACTOR IIE, ALPHA SUBUNIT"/>
    <property type="match status" value="1"/>
</dbReference>